<dbReference type="Pfam" id="PF14341">
    <property type="entry name" value="PilX_N"/>
    <property type="match status" value="1"/>
</dbReference>
<reference evidence="4" key="1">
    <citation type="journal article" date="2020" name="mSystems">
        <title>Genome- and Community-Level Interaction Insights into Carbon Utilization and Element Cycling Functions of Hydrothermarchaeota in Hydrothermal Sediment.</title>
        <authorList>
            <person name="Zhou Z."/>
            <person name="Liu Y."/>
            <person name="Xu W."/>
            <person name="Pan J."/>
            <person name="Luo Z.H."/>
            <person name="Li M."/>
        </authorList>
    </citation>
    <scope>NUCLEOTIDE SEQUENCE [LARGE SCALE GENOMIC DNA]</scope>
    <source>
        <strain evidence="4">SpSt-186</strain>
    </source>
</reference>
<protein>
    <recommendedName>
        <fullName evidence="3">Type 4 fimbrial biogenesis protein PilX N-terminal domain-containing protein</fullName>
    </recommendedName>
</protein>
<accession>A0A7V2EF64</accession>
<keyword evidence="2" id="KW-1133">Transmembrane helix</keyword>
<feature type="compositionally biased region" description="Gly residues" evidence="1">
    <location>
        <begin position="209"/>
        <end position="219"/>
    </location>
</feature>
<comment type="caution">
    <text evidence="4">The sequence shown here is derived from an EMBL/GenBank/DDBJ whole genome shotgun (WGS) entry which is preliminary data.</text>
</comment>
<keyword evidence="2" id="KW-0812">Transmembrane</keyword>
<proteinExistence type="predicted"/>
<dbReference type="AlphaFoldDB" id="A0A7V2EF64"/>
<sequence>MKEKGAALITVIMVLLILTVLGLAMSLLMTQEDRASGRQDAQKLALYAAEAGLRRGEQILRGTAFVNVSNLLQHQSTALQAWQETPTTPIHPVFNAGKADLTTWDSAHLGTYLVDGNVELANVQLPLPGERGLPAFYSIYVRNNPTDPSGSATANSDGQVRLISVGWVASSADPNASWGARAVRAVKILEEEYSWSGFAQGQQTQKLGTPGGTGSGVYEGGSSLPPTGGP</sequence>
<feature type="domain" description="Type 4 fimbrial biogenesis protein PilX N-terminal" evidence="3">
    <location>
        <begin position="4"/>
        <end position="54"/>
    </location>
</feature>
<evidence type="ECO:0000259" key="3">
    <source>
        <dbReference type="Pfam" id="PF14341"/>
    </source>
</evidence>
<name>A0A7V2EF64_9BACT</name>
<organism evidence="4">
    <name type="scientific">Thermoanaerobaculum aquaticum</name>
    <dbReference type="NCBI Taxonomy" id="1312852"/>
    <lineage>
        <taxon>Bacteria</taxon>
        <taxon>Pseudomonadati</taxon>
        <taxon>Acidobacteriota</taxon>
        <taxon>Thermoanaerobaculia</taxon>
        <taxon>Thermoanaerobaculales</taxon>
        <taxon>Thermoanaerobaculaceae</taxon>
        <taxon>Thermoanaerobaculum</taxon>
    </lineage>
</organism>
<evidence type="ECO:0000313" key="4">
    <source>
        <dbReference type="EMBL" id="HEQ88479.1"/>
    </source>
</evidence>
<evidence type="ECO:0000256" key="2">
    <source>
        <dbReference type="SAM" id="Phobius"/>
    </source>
</evidence>
<feature type="transmembrane region" description="Helical" evidence="2">
    <location>
        <begin position="6"/>
        <end position="28"/>
    </location>
</feature>
<dbReference type="EMBL" id="DSHW01000270">
    <property type="protein sequence ID" value="HEQ88479.1"/>
    <property type="molecule type" value="Genomic_DNA"/>
</dbReference>
<keyword evidence="2" id="KW-0472">Membrane</keyword>
<dbReference type="InterPro" id="IPR025746">
    <property type="entry name" value="PilX_N_dom"/>
</dbReference>
<feature type="region of interest" description="Disordered" evidence="1">
    <location>
        <begin position="200"/>
        <end position="230"/>
    </location>
</feature>
<gene>
    <name evidence="4" type="ORF">ENP06_03600</name>
</gene>
<evidence type="ECO:0000256" key="1">
    <source>
        <dbReference type="SAM" id="MobiDB-lite"/>
    </source>
</evidence>